<dbReference type="EMBL" id="JARJLM010000280">
    <property type="protein sequence ID" value="MDF3834535.1"/>
    <property type="molecule type" value="Genomic_DNA"/>
</dbReference>
<gene>
    <name evidence="7" type="ORF">P3W85_16455</name>
</gene>
<evidence type="ECO:0000256" key="6">
    <source>
        <dbReference type="SAM" id="Phobius"/>
    </source>
</evidence>
<evidence type="ECO:0000313" key="8">
    <source>
        <dbReference type="Proteomes" id="UP001216674"/>
    </source>
</evidence>
<dbReference type="RefSeq" id="WP_276265558.1">
    <property type="nucleotide sequence ID" value="NZ_JARJLM010000280.1"/>
</dbReference>
<comment type="subcellular location">
    <subcellularLocation>
        <location evidence="1">Cell membrane</location>
        <topology evidence="1">Multi-pass membrane protein</topology>
    </subcellularLocation>
</comment>
<evidence type="ECO:0000256" key="3">
    <source>
        <dbReference type="ARBA" id="ARBA00022692"/>
    </source>
</evidence>
<keyword evidence="4 6" id="KW-1133">Transmembrane helix</keyword>
<evidence type="ECO:0000313" key="7">
    <source>
        <dbReference type="EMBL" id="MDF3834535.1"/>
    </source>
</evidence>
<keyword evidence="2" id="KW-1003">Cell membrane</keyword>
<dbReference type="PANTHER" id="PTHR30482">
    <property type="entry name" value="HIGH-AFFINITY BRANCHED-CHAIN AMINO ACID TRANSPORT SYSTEM PERMEASE"/>
    <property type="match status" value="1"/>
</dbReference>
<organism evidence="7 8">
    <name type="scientific">Cupriavidus basilensis</name>
    <dbReference type="NCBI Taxonomy" id="68895"/>
    <lineage>
        <taxon>Bacteria</taxon>
        <taxon>Pseudomonadati</taxon>
        <taxon>Pseudomonadota</taxon>
        <taxon>Betaproteobacteria</taxon>
        <taxon>Burkholderiales</taxon>
        <taxon>Burkholderiaceae</taxon>
        <taxon>Cupriavidus</taxon>
    </lineage>
</organism>
<dbReference type="InterPro" id="IPR001851">
    <property type="entry name" value="ABC_transp_permease"/>
</dbReference>
<evidence type="ECO:0000256" key="2">
    <source>
        <dbReference type="ARBA" id="ARBA00022475"/>
    </source>
</evidence>
<feature type="transmembrane region" description="Helical" evidence="6">
    <location>
        <begin position="47"/>
        <end position="68"/>
    </location>
</feature>
<sequence>MSSQLQVVRATRASRYAMTLLVAITLLLVSLPFWADGGTLRTATEVLYFLALAQLWNVLAGYGGLGSFGQQAFIGLGGYALVAGSVMLGMPPFLAILLGGVLCGLIAVPVSRLMFRLQGAYFAVGTWVVAEVFRLLLANTSWLGGGSGMSLTSAVQEMDGWWRDALTLWLAVLLGIGAIVGVFALLRSRLGLGLTALRDSEAASESLGVGVPRLKLWVYVLAAAGFGLVGGLIFLTKLRISPDAAFSINWTVTIVFIVVIGGLGTIEGPILGTLIYFLLRDTLADYGSLYLILFGALAIAVMLFMRQGLWGALAARFDLQLFPVQRRVRNGTPAASATAAARLVHGASHE</sequence>
<feature type="transmembrane region" description="Helical" evidence="6">
    <location>
        <begin position="286"/>
        <end position="305"/>
    </location>
</feature>
<keyword evidence="8" id="KW-1185">Reference proteome</keyword>
<keyword evidence="3 6" id="KW-0812">Transmembrane</keyword>
<feature type="transmembrane region" description="Helical" evidence="6">
    <location>
        <begin position="80"/>
        <end position="108"/>
    </location>
</feature>
<dbReference type="Pfam" id="PF02653">
    <property type="entry name" value="BPD_transp_2"/>
    <property type="match status" value="1"/>
</dbReference>
<feature type="transmembrane region" description="Helical" evidence="6">
    <location>
        <begin position="247"/>
        <end position="266"/>
    </location>
</feature>
<protein>
    <submittedName>
        <fullName evidence="7">Branched-chain amino acid ABC transporter permease</fullName>
    </submittedName>
</protein>
<feature type="transmembrane region" description="Helical" evidence="6">
    <location>
        <begin position="120"/>
        <end position="145"/>
    </location>
</feature>
<feature type="transmembrane region" description="Helical" evidence="6">
    <location>
        <begin position="16"/>
        <end position="35"/>
    </location>
</feature>
<reference evidence="7 8" key="1">
    <citation type="submission" date="2023-03" db="EMBL/GenBank/DDBJ databases">
        <title>Draft assemblies of triclosan tolerant bacteria isolated from returned activated sludge.</title>
        <authorList>
            <person name="Van Hamelsveld S."/>
        </authorList>
    </citation>
    <scope>NUCLEOTIDE SEQUENCE [LARGE SCALE GENOMIC DNA]</scope>
    <source>
        <strain evidence="7 8">GW210010_S58</strain>
    </source>
</reference>
<evidence type="ECO:0000256" key="5">
    <source>
        <dbReference type="ARBA" id="ARBA00023136"/>
    </source>
</evidence>
<comment type="caution">
    <text evidence="7">The sequence shown here is derived from an EMBL/GenBank/DDBJ whole genome shotgun (WGS) entry which is preliminary data.</text>
</comment>
<feature type="transmembrane region" description="Helical" evidence="6">
    <location>
        <begin position="216"/>
        <end position="235"/>
    </location>
</feature>
<evidence type="ECO:0000256" key="4">
    <source>
        <dbReference type="ARBA" id="ARBA00022989"/>
    </source>
</evidence>
<dbReference type="Proteomes" id="UP001216674">
    <property type="component" value="Unassembled WGS sequence"/>
</dbReference>
<proteinExistence type="predicted"/>
<accession>A0ABT6API8</accession>
<dbReference type="InterPro" id="IPR043428">
    <property type="entry name" value="LivM-like"/>
</dbReference>
<keyword evidence="5 6" id="KW-0472">Membrane</keyword>
<evidence type="ECO:0000256" key="1">
    <source>
        <dbReference type="ARBA" id="ARBA00004651"/>
    </source>
</evidence>
<name>A0ABT6API8_9BURK</name>
<dbReference type="CDD" id="cd06581">
    <property type="entry name" value="TM_PBP1_LivM_like"/>
    <property type="match status" value="1"/>
</dbReference>
<feature type="transmembrane region" description="Helical" evidence="6">
    <location>
        <begin position="166"/>
        <end position="186"/>
    </location>
</feature>
<dbReference type="PANTHER" id="PTHR30482:SF17">
    <property type="entry name" value="ABC TRANSPORTER ATP-BINDING PROTEIN"/>
    <property type="match status" value="1"/>
</dbReference>